<protein>
    <submittedName>
        <fullName evidence="3">Type VII secretion protein EccB</fullName>
    </submittedName>
</protein>
<name>A0ABQ3MFM4_9PSEU</name>
<dbReference type="EMBL" id="BNAR01000006">
    <property type="protein sequence ID" value="GHH44107.1"/>
    <property type="molecule type" value="Genomic_DNA"/>
</dbReference>
<dbReference type="InterPro" id="IPR007795">
    <property type="entry name" value="T7SS_EccB"/>
</dbReference>
<feature type="region of interest" description="Disordered" evidence="1">
    <location>
        <begin position="315"/>
        <end position="335"/>
    </location>
</feature>
<comment type="caution">
    <text evidence="3">The sequence shown here is derived from an EMBL/GenBank/DDBJ whole genome shotgun (WGS) entry which is preliminary data.</text>
</comment>
<evidence type="ECO:0000256" key="2">
    <source>
        <dbReference type="SAM" id="Phobius"/>
    </source>
</evidence>
<dbReference type="InterPro" id="IPR044857">
    <property type="entry name" value="T7SS_EccB_R1"/>
</dbReference>
<reference evidence="4" key="1">
    <citation type="journal article" date="2019" name="Int. J. Syst. Evol. Microbiol.">
        <title>The Global Catalogue of Microorganisms (GCM) 10K type strain sequencing project: providing services to taxonomists for standard genome sequencing and annotation.</title>
        <authorList>
            <consortium name="The Broad Institute Genomics Platform"/>
            <consortium name="The Broad Institute Genome Sequencing Center for Infectious Disease"/>
            <person name="Wu L."/>
            <person name="Ma J."/>
        </authorList>
    </citation>
    <scope>NUCLEOTIDE SEQUENCE [LARGE SCALE GENOMIC DNA]</scope>
    <source>
        <strain evidence="4">CGMCC 4.7367</strain>
    </source>
</reference>
<dbReference type="RefSeq" id="WP_191300217.1">
    <property type="nucleotide sequence ID" value="NZ_BNAR01000006.1"/>
</dbReference>
<proteinExistence type="predicted"/>
<evidence type="ECO:0000313" key="4">
    <source>
        <dbReference type="Proteomes" id="UP000605568"/>
    </source>
</evidence>
<dbReference type="Pfam" id="PF05108">
    <property type="entry name" value="T7SS_ESX1_EccB"/>
    <property type="match status" value="1"/>
</dbReference>
<keyword evidence="2" id="KW-0812">Transmembrane</keyword>
<keyword evidence="4" id="KW-1185">Reference proteome</keyword>
<dbReference type="NCBIfam" id="TIGR03919">
    <property type="entry name" value="T7SS_EccB"/>
    <property type="match status" value="1"/>
</dbReference>
<feature type="compositionally biased region" description="Polar residues" evidence="1">
    <location>
        <begin position="13"/>
        <end position="22"/>
    </location>
</feature>
<evidence type="ECO:0000256" key="1">
    <source>
        <dbReference type="SAM" id="MobiDB-lite"/>
    </source>
</evidence>
<gene>
    <name evidence="3" type="ORF">GCM10017774_43070</name>
</gene>
<sequence length="467" mass="48373">MASKHDQLHAHQFSAQRVTSALVTRETDPEQPPFRRPGNAVFGGIAIAVIALAGAGVYGIINPGGNLAWQDGRSVIVEKETGTRYVYVDQRLHPVMNYASALLAMDQHAPTLSVSRDSLSGVPRGPRIGIPDAPDSLPGPDSLLTDGWTLCSQPEADQAGTVTPRSALLVGRQSQGGVPLGEEAVLADVQETGARYLVHKGYRHLIDKADVPAVGIALGATPPVRVAPAVIEAIPQGASLGPIPVADMGKPAGFGSYLAGQLLAVTTSSGVRHHLAETGRLRPITELQFDIQRAHQMTAAAYPGAEPKALPMGLSEAGTTPQMPLAAPKAGDPPSVRPEFARGGDTSTLCLTFGAGASVPSVTLDPPMPRIDPLTSTPRQTDRGAVLADRVLVPAGHAALVEAVATPDAPRGTFLVVTDQGLAFPLAEPKVVEVLGFAGAKPVRMPAGLVSRIPSGSGLGHDAALRR</sequence>
<organism evidence="3 4">
    <name type="scientific">Lentzea cavernae</name>
    <dbReference type="NCBI Taxonomy" id="2020703"/>
    <lineage>
        <taxon>Bacteria</taxon>
        <taxon>Bacillati</taxon>
        <taxon>Actinomycetota</taxon>
        <taxon>Actinomycetes</taxon>
        <taxon>Pseudonocardiales</taxon>
        <taxon>Pseudonocardiaceae</taxon>
        <taxon>Lentzea</taxon>
    </lineage>
</organism>
<dbReference type="Proteomes" id="UP000605568">
    <property type="component" value="Unassembled WGS sequence"/>
</dbReference>
<keyword evidence="2" id="KW-1133">Transmembrane helix</keyword>
<dbReference type="PANTHER" id="PTHR40765">
    <property type="entry name" value="ESX-2 SECRETION SYSTEM ATPASE ECCB2"/>
    <property type="match status" value="1"/>
</dbReference>
<keyword evidence="2" id="KW-0472">Membrane</keyword>
<evidence type="ECO:0000313" key="3">
    <source>
        <dbReference type="EMBL" id="GHH44107.1"/>
    </source>
</evidence>
<feature type="transmembrane region" description="Helical" evidence="2">
    <location>
        <begin position="40"/>
        <end position="61"/>
    </location>
</feature>
<dbReference type="Gene3D" id="3.30.2390.20">
    <property type="entry name" value="Type VII secretion system EccB, repeat 1 domain"/>
    <property type="match status" value="1"/>
</dbReference>
<feature type="region of interest" description="Disordered" evidence="1">
    <location>
        <begin position="1"/>
        <end position="36"/>
    </location>
</feature>
<dbReference type="PANTHER" id="PTHR40765:SF2">
    <property type="entry name" value="ESX-2 SECRETION SYSTEM ATPASE ECCB2"/>
    <property type="match status" value="1"/>
</dbReference>
<accession>A0ABQ3MFM4</accession>